<evidence type="ECO:0000256" key="3">
    <source>
        <dbReference type="ARBA" id="ARBA00022989"/>
    </source>
</evidence>
<dbReference type="GO" id="GO:0016020">
    <property type="term" value="C:membrane"/>
    <property type="evidence" value="ECO:0007669"/>
    <property type="project" value="UniProtKB-SubCell"/>
</dbReference>
<keyword evidence="8" id="KW-1185">Reference proteome</keyword>
<dbReference type="EMBL" id="SKCS01000121">
    <property type="protein sequence ID" value="TNN16301.1"/>
    <property type="molecule type" value="Genomic_DNA"/>
</dbReference>
<feature type="transmembrane region" description="Helical" evidence="5">
    <location>
        <begin position="75"/>
        <end position="95"/>
    </location>
</feature>
<feature type="transmembrane region" description="Helical" evidence="5">
    <location>
        <begin position="7"/>
        <end position="33"/>
    </location>
</feature>
<name>C1L407_SCHJA</name>
<keyword evidence="4 5" id="KW-0472">Membrane</keyword>
<dbReference type="STRING" id="6182.C1L407"/>
<keyword evidence="3 5" id="KW-1133">Transmembrane helix</keyword>
<dbReference type="CDD" id="cd03156">
    <property type="entry name" value="uroplakin_I_like_LEL"/>
    <property type="match status" value="1"/>
</dbReference>
<dbReference type="AlphaFoldDB" id="C1L407"/>
<gene>
    <name evidence="7" type="ORF">EWB00_000574</name>
</gene>
<dbReference type="OrthoDB" id="6240738at2759"/>
<feature type="transmembrane region" description="Helical" evidence="5">
    <location>
        <begin position="248"/>
        <end position="270"/>
    </location>
</feature>
<sequence length="274" mass="30494">MVNMLYRLILFTVNAVIGIIGLSLVILGGLMTWSKSTATKAFGDIWTTYINKMNLTNTSIDRSIGDAVLKMSSHYSQPIFAIGIIILLICIAGILGSCCKSYLCLKIYIVGISIVILSHLIVLAIYFARKQAPQAFFIKLLNYSINQYESISSGDTNSVFMGLVMIKFNCCGAQNGSDFNHSMKFAKSDVWNNKTFTTLSYPIPCCKFNKNLEIQDKSCPNKFTDTNSNINTGCLKPLHHFLFHYTDIAAYISIVLLLCEIILLLMAIMISRGK</sequence>
<feature type="transmembrane region" description="Helical" evidence="5">
    <location>
        <begin position="107"/>
        <end position="128"/>
    </location>
</feature>
<keyword evidence="2 5" id="KW-0812">Transmembrane</keyword>
<evidence type="ECO:0000256" key="1">
    <source>
        <dbReference type="ARBA" id="ARBA00004141"/>
    </source>
</evidence>
<evidence type="ECO:0000256" key="2">
    <source>
        <dbReference type="ARBA" id="ARBA00022692"/>
    </source>
</evidence>
<reference evidence="6" key="1">
    <citation type="journal article" date="2009" name="Nature">
        <title>The Schistosoma japonicum genome reveals features of host-parasite interplay.</title>
        <authorList>
            <person name="Liu F."/>
            <person name="Zhou Y."/>
            <person name="Wang Z.Q."/>
            <person name="Lu G."/>
            <person name="Zheng H."/>
            <person name="Brindley P.J."/>
            <person name="McManus D.P."/>
            <person name="Blair D."/>
            <person name="Zhang Q.H."/>
            <person name="Zhong Y."/>
            <person name="Wang S."/>
            <person name="Han Z.G."/>
            <person name="Chen Z."/>
        </authorList>
    </citation>
    <scope>NUCLEOTIDE SEQUENCE</scope>
    <source>
        <strain evidence="6">Anhui</strain>
    </source>
</reference>
<dbReference type="Pfam" id="PF00335">
    <property type="entry name" value="Tetraspanin"/>
    <property type="match status" value="1"/>
</dbReference>
<evidence type="ECO:0000313" key="6">
    <source>
        <dbReference type="EMBL" id="CAX69435.1"/>
    </source>
</evidence>
<proteinExistence type="evidence at transcript level"/>
<dbReference type="EMBL" id="FN313701">
    <property type="protein sequence ID" value="CAX69435.1"/>
    <property type="molecule type" value="mRNA"/>
</dbReference>
<protein>
    <submittedName>
        <fullName evidence="7">Tetraspanin-CD63 receptor</fullName>
    </submittedName>
</protein>
<evidence type="ECO:0000256" key="4">
    <source>
        <dbReference type="ARBA" id="ARBA00023136"/>
    </source>
</evidence>
<evidence type="ECO:0000313" key="7">
    <source>
        <dbReference type="EMBL" id="TNN16301.1"/>
    </source>
</evidence>
<evidence type="ECO:0000313" key="8">
    <source>
        <dbReference type="Proteomes" id="UP000311919"/>
    </source>
</evidence>
<keyword evidence="7" id="KW-0675">Receptor</keyword>
<reference evidence="7 8" key="3">
    <citation type="submission" date="2019-03" db="EMBL/GenBank/DDBJ databases">
        <title>An improved genome assembly of the fluke Schistosoma japonicum.</title>
        <authorList>
            <person name="Hu W."/>
            <person name="Luo F."/>
            <person name="Yin M."/>
            <person name="Mo X."/>
            <person name="Sun C."/>
            <person name="Wu Q."/>
            <person name="Zhu B."/>
            <person name="Xiang M."/>
            <person name="Wang J."/>
            <person name="Wang Y."/>
            <person name="Zhang T."/>
            <person name="Xu B."/>
            <person name="Zheng H."/>
            <person name="Feng Z."/>
        </authorList>
    </citation>
    <scope>NUCLEOTIDE SEQUENCE [LARGE SCALE GENOMIC DNA]</scope>
    <source>
        <strain evidence="7">HuSjv2</strain>
        <tissue evidence="7">Worms</tissue>
    </source>
</reference>
<reference evidence="6" key="2">
    <citation type="submission" date="2009-03" db="EMBL/GenBank/DDBJ databases">
        <authorList>
            <person name="Gang L."/>
        </authorList>
    </citation>
    <scope>NUCLEOTIDE SEQUENCE</scope>
    <source>
        <strain evidence="6">Anhui</strain>
    </source>
</reference>
<organism evidence="6">
    <name type="scientific">Schistosoma japonicum</name>
    <name type="common">Blood fluke</name>
    <dbReference type="NCBI Taxonomy" id="6182"/>
    <lineage>
        <taxon>Eukaryota</taxon>
        <taxon>Metazoa</taxon>
        <taxon>Spiralia</taxon>
        <taxon>Lophotrochozoa</taxon>
        <taxon>Platyhelminthes</taxon>
        <taxon>Trematoda</taxon>
        <taxon>Digenea</taxon>
        <taxon>Strigeidida</taxon>
        <taxon>Schistosomatoidea</taxon>
        <taxon>Schistosomatidae</taxon>
        <taxon>Schistosoma</taxon>
    </lineage>
</organism>
<evidence type="ECO:0000256" key="5">
    <source>
        <dbReference type="SAM" id="Phobius"/>
    </source>
</evidence>
<comment type="subcellular location">
    <subcellularLocation>
        <location evidence="1">Membrane</location>
        <topology evidence="1">Multi-pass membrane protein</topology>
    </subcellularLocation>
</comment>
<dbReference type="InterPro" id="IPR018499">
    <property type="entry name" value="Tetraspanin/Peripherin"/>
</dbReference>
<accession>C1L407</accession>
<dbReference type="Proteomes" id="UP000311919">
    <property type="component" value="Unassembled WGS sequence"/>
</dbReference>